<dbReference type="AlphaFoldDB" id="A0A917CH28"/>
<evidence type="ECO:0000259" key="1">
    <source>
        <dbReference type="PROSITE" id="PS50043"/>
    </source>
</evidence>
<dbReference type="GO" id="GO:0003677">
    <property type="term" value="F:DNA binding"/>
    <property type="evidence" value="ECO:0007669"/>
    <property type="project" value="InterPro"/>
</dbReference>
<dbReference type="Pfam" id="PF04545">
    <property type="entry name" value="Sigma70_r4"/>
    <property type="match status" value="1"/>
</dbReference>
<sequence>MLRDQAVTLVGRIYEAAAVPDLWPDVLDTIARNVNAAGACLFTPGGTAARWIASPAFAEDVSRFIAEGWLDRDGFNDRLEASGRTGFVGDLDLFHAEELAREPVYAEWLYPRGFGWGASTLMRLPHERTVFMNVERHYGAGPVQGEDMRILEGLHPHLARASMISTHLTLERAKAASSALQIISLPAALVRPHGRLESANTLFEALMPQVVRACDPAVILANGQAQAALMDALARIEAGVGVGRAIPLPPQPGGEAHVFHVLPVRGAARDVFTACVALILATPVVARPVLPPELLVQLFDLTPAEARVAHRIASGATVEATAEVLGVSRETVRSQLKAALAKLGLTRQAELVGLLAAAAPRFGSRPPER</sequence>
<dbReference type="GO" id="GO:0006352">
    <property type="term" value="P:DNA-templated transcription initiation"/>
    <property type="evidence" value="ECO:0007669"/>
    <property type="project" value="InterPro"/>
</dbReference>
<organism evidence="2 3">
    <name type="scientific">Azorhizobium oxalatiphilum</name>
    <dbReference type="NCBI Taxonomy" id="980631"/>
    <lineage>
        <taxon>Bacteria</taxon>
        <taxon>Pseudomonadati</taxon>
        <taxon>Pseudomonadota</taxon>
        <taxon>Alphaproteobacteria</taxon>
        <taxon>Hyphomicrobiales</taxon>
        <taxon>Xanthobacteraceae</taxon>
        <taxon>Azorhizobium</taxon>
    </lineage>
</organism>
<name>A0A917CH28_9HYPH</name>
<dbReference type="Gene3D" id="1.10.10.10">
    <property type="entry name" value="Winged helix-like DNA-binding domain superfamily/Winged helix DNA-binding domain"/>
    <property type="match status" value="1"/>
</dbReference>
<evidence type="ECO:0000313" key="2">
    <source>
        <dbReference type="EMBL" id="GGF88835.1"/>
    </source>
</evidence>
<feature type="domain" description="HTH luxR-type" evidence="1">
    <location>
        <begin position="294"/>
        <end position="359"/>
    </location>
</feature>
<proteinExistence type="predicted"/>
<dbReference type="RefSeq" id="WP_188584181.1">
    <property type="nucleotide sequence ID" value="NZ_BMCT01000014.1"/>
</dbReference>
<dbReference type="PROSITE" id="PS50043">
    <property type="entry name" value="HTH_LUXR_2"/>
    <property type="match status" value="1"/>
</dbReference>
<comment type="caution">
    <text evidence="2">The sequence shown here is derived from an EMBL/GenBank/DDBJ whole genome shotgun (WGS) entry which is preliminary data.</text>
</comment>
<reference evidence="2" key="1">
    <citation type="journal article" date="2014" name="Int. J. Syst. Evol. Microbiol.">
        <title>Complete genome sequence of Corynebacterium casei LMG S-19264T (=DSM 44701T), isolated from a smear-ripened cheese.</title>
        <authorList>
            <consortium name="US DOE Joint Genome Institute (JGI-PGF)"/>
            <person name="Walter F."/>
            <person name="Albersmeier A."/>
            <person name="Kalinowski J."/>
            <person name="Ruckert C."/>
        </authorList>
    </citation>
    <scope>NUCLEOTIDE SEQUENCE</scope>
    <source>
        <strain evidence="2">CCM 7897</strain>
    </source>
</reference>
<dbReference type="SUPFAM" id="SSF46894">
    <property type="entry name" value="C-terminal effector domain of the bipartite response regulators"/>
    <property type="match status" value="1"/>
</dbReference>
<dbReference type="EMBL" id="BMCT01000014">
    <property type="protein sequence ID" value="GGF88835.1"/>
    <property type="molecule type" value="Genomic_DNA"/>
</dbReference>
<reference evidence="2" key="2">
    <citation type="submission" date="2020-09" db="EMBL/GenBank/DDBJ databases">
        <authorList>
            <person name="Sun Q."/>
            <person name="Sedlacek I."/>
        </authorList>
    </citation>
    <scope>NUCLEOTIDE SEQUENCE</scope>
    <source>
        <strain evidence="2">CCM 7897</strain>
    </source>
</reference>
<protein>
    <submittedName>
        <fullName evidence="2">Transcriptional regulator</fullName>
    </submittedName>
</protein>
<dbReference type="GO" id="GO:0003700">
    <property type="term" value="F:DNA-binding transcription factor activity"/>
    <property type="evidence" value="ECO:0007669"/>
    <property type="project" value="InterPro"/>
</dbReference>
<dbReference type="Proteomes" id="UP000606044">
    <property type="component" value="Unassembled WGS sequence"/>
</dbReference>
<dbReference type="InterPro" id="IPR007630">
    <property type="entry name" value="RNA_pol_sigma70_r4"/>
</dbReference>
<dbReference type="SMART" id="SM00421">
    <property type="entry name" value="HTH_LUXR"/>
    <property type="match status" value="1"/>
</dbReference>
<dbReference type="InterPro" id="IPR016032">
    <property type="entry name" value="Sig_transdc_resp-reg_C-effctor"/>
</dbReference>
<accession>A0A917CH28</accession>
<evidence type="ECO:0000313" key="3">
    <source>
        <dbReference type="Proteomes" id="UP000606044"/>
    </source>
</evidence>
<gene>
    <name evidence="2" type="ORF">GCM10007301_55970</name>
</gene>
<dbReference type="CDD" id="cd06170">
    <property type="entry name" value="LuxR_C_like"/>
    <property type="match status" value="1"/>
</dbReference>
<dbReference type="InterPro" id="IPR036388">
    <property type="entry name" value="WH-like_DNA-bd_sf"/>
</dbReference>
<dbReference type="InterPro" id="IPR000792">
    <property type="entry name" value="Tscrpt_reg_LuxR_C"/>
</dbReference>
<keyword evidence="3" id="KW-1185">Reference proteome</keyword>